<comment type="subunit">
    <text evidence="6">Homodimer.</text>
</comment>
<keyword evidence="6" id="KW-0963">Cytoplasm</keyword>
<proteinExistence type="inferred from homology"/>
<comment type="subcellular location">
    <subcellularLocation>
        <location evidence="6">Cytoplasm</location>
    </subcellularLocation>
</comment>
<dbReference type="Gene3D" id="3.30.420.40">
    <property type="match status" value="2"/>
</dbReference>
<keyword evidence="4 6" id="KW-0418">Kinase</keyword>
<comment type="pathway">
    <text evidence="6">Metabolic intermediate biosynthesis; acetyl-CoA biosynthesis; acetyl-CoA from acetate: step 1/2.</text>
</comment>
<keyword evidence="3 6" id="KW-0547">Nucleotide-binding</keyword>
<dbReference type="InterPro" id="IPR004372">
    <property type="entry name" value="Ac/propionate_kinase"/>
</dbReference>
<keyword evidence="2 6" id="KW-0808">Transferase</keyword>
<accession>A0ABW1RH17</accession>
<dbReference type="HAMAP" id="MF_00020">
    <property type="entry name" value="Acetate_kinase"/>
    <property type="match status" value="1"/>
</dbReference>
<dbReference type="NCBIfam" id="TIGR00016">
    <property type="entry name" value="ackA"/>
    <property type="match status" value="1"/>
</dbReference>
<comment type="function">
    <text evidence="6">Catalyzes the formation of acetyl phosphate from acetate and ATP. Can also catalyze the reverse reaction.</text>
</comment>
<feature type="site" description="Transition state stabilizer" evidence="6">
    <location>
        <position position="238"/>
    </location>
</feature>
<feature type="binding site" evidence="6">
    <location>
        <position position="88"/>
    </location>
    <ligand>
        <name>substrate</name>
    </ligand>
</feature>
<dbReference type="CDD" id="cd24010">
    <property type="entry name" value="ASKHA_NBD_AcK_PK"/>
    <property type="match status" value="1"/>
</dbReference>
<dbReference type="PANTHER" id="PTHR21060:SF15">
    <property type="entry name" value="ACETATE KINASE-RELATED"/>
    <property type="match status" value="1"/>
</dbReference>
<comment type="catalytic activity">
    <reaction evidence="6">
        <text>acetate + ATP = acetyl phosphate + ADP</text>
        <dbReference type="Rhea" id="RHEA:11352"/>
        <dbReference type="ChEBI" id="CHEBI:22191"/>
        <dbReference type="ChEBI" id="CHEBI:30089"/>
        <dbReference type="ChEBI" id="CHEBI:30616"/>
        <dbReference type="ChEBI" id="CHEBI:456216"/>
        <dbReference type="EC" id="2.7.2.1"/>
    </reaction>
</comment>
<evidence type="ECO:0000256" key="4">
    <source>
        <dbReference type="ARBA" id="ARBA00022777"/>
    </source>
</evidence>
<feature type="binding site" evidence="6">
    <location>
        <position position="14"/>
    </location>
    <ligand>
        <name>ATP</name>
        <dbReference type="ChEBI" id="CHEBI:30616"/>
    </ligand>
</feature>
<organism evidence="8 9">
    <name type="scientific">Companilactobacillus huachuanensis</name>
    <dbReference type="NCBI Taxonomy" id="2559914"/>
    <lineage>
        <taxon>Bacteria</taxon>
        <taxon>Bacillati</taxon>
        <taxon>Bacillota</taxon>
        <taxon>Bacilli</taxon>
        <taxon>Lactobacillales</taxon>
        <taxon>Lactobacillaceae</taxon>
        <taxon>Companilactobacillus</taxon>
    </lineage>
</organism>
<keyword evidence="5 6" id="KW-0067">ATP-binding</keyword>
<evidence type="ECO:0000256" key="7">
    <source>
        <dbReference type="RuleBase" id="RU003835"/>
    </source>
</evidence>
<evidence type="ECO:0000256" key="1">
    <source>
        <dbReference type="ARBA" id="ARBA00008748"/>
    </source>
</evidence>
<dbReference type="RefSeq" id="WP_137611849.1">
    <property type="nucleotide sequence ID" value="NZ_BJDF01000014.1"/>
</dbReference>
<dbReference type="PROSITE" id="PS01076">
    <property type="entry name" value="ACETATE_KINASE_2"/>
    <property type="match status" value="1"/>
</dbReference>
<feature type="binding site" evidence="6">
    <location>
        <begin position="328"/>
        <end position="332"/>
    </location>
    <ligand>
        <name>ATP</name>
        <dbReference type="ChEBI" id="CHEBI:30616"/>
    </ligand>
</feature>
<dbReference type="EMBL" id="JBHSSF010000003">
    <property type="protein sequence ID" value="MFC6175260.1"/>
    <property type="molecule type" value="Genomic_DNA"/>
</dbReference>
<sequence>MKIMAINAGSSTLKWKLFEMPEKTTIASGMIDRLGSPKAVFKLKYNGKKIEHEEAIKSNDVAVLLILDALKDMNIIDHFEDIVAFGHRVVAGGEEFKKSEIVTEENLRKIEALAEYAPLHNKIQAYYINVFKKLVPKAIQVAVFDTSFFVDIPEENYMYSIDMDDYKKYHARRYGAHGTSHRYIAQRLDKIVDGGIKDKNVIVLHLGSGASISAIKNGKAYDISMGFTPLAGIMMSSRSGDIDFSILPYLMRKLGLTDINDMIDILNKKSGLLGISGVSPDMRDIEAAEDTNQRAKLALEMYRNRIIKFMGSYIAEMGGIDVIAFTAGVGENSAEVREDILSGFEFMGLKIDPENNQVRGKEIKITTDDSKIAAYTIPTNEELMIAQDTYGFAKLLEAYMG</sequence>
<name>A0ABW1RH17_9LACO</name>
<feature type="site" description="Transition state stabilizer" evidence="6">
    <location>
        <position position="177"/>
    </location>
</feature>
<dbReference type="InterPro" id="IPR023865">
    <property type="entry name" value="Aliphatic_acid_kinase_CS"/>
</dbReference>
<protein>
    <recommendedName>
        <fullName evidence="6">Acetate kinase</fullName>
        <ecNumber evidence="6">2.7.2.1</ecNumber>
    </recommendedName>
    <alternativeName>
        <fullName evidence="6">Acetokinase</fullName>
    </alternativeName>
</protein>
<comment type="similarity">
    <text evidence="1 6 7">Belongs to the acetokinase family.</text>
</comment>
<evidence type="ECO:0000256" key="6">
    <source>
        <dbReference type="HAMAP-Rule" id="MF_00020"/>
    </source>
</evidence>
<dbReference type="PRINTS" id="PR00471">
    <property type="entry name" value="ACETATEKNASE"/>
</dbReference>
<dbReference type="EC" id="2.7.2.1" evidence="6"/>
<dbReference type="PIRSF" id="PIRSF000722">
    <property type="entry name" value="Acetate_prop_kin"/>
    <property type="match status" value="1"/>
</dbReference>
<gene>
    <name evidence="6" type="primary">ackA</name>
    <name evidence="8" type="ORF">ACFQAV_00305</name>
</gene>
<dbReference type="SUPFAM" id="SSF53067">
    <property type="entry name" value="Actin-like ATPase domain"/>
    <property type="match status" value="2"/>
</dbReference>
<keyword evidence="9" id="KW-1185">Reference proteome</keyword>
<keyword evidence="6" id="KW-0479">Metal-binding</keyword>
<dbReference type="InterPro" id="IPR043129">
    <property type="entry name" value="ATPase_NBD"/>
</dbReference>
<feature type="binding site" evidence="6">
    <location>
        <position position="381"/>
    </location>
    <ligand>
        <name>Mg(2+)</name>
        <dbReference type="ChEBI" id="CHEBI:18420"/>
    </ligand>
</feature>
<evidence type="ECO:0000256" key="2">
    <source>
        <dbReference type="ARBA" id="ARBA00022679"/>
    </source>
</evidence>
<evidence type="ECO:0000313" key="8">
    <source>
        <dbReference type="EMBL" id="MFC6175260.1"/>
    </source>
</evidence>
<dbReference type="PANTHER" id="PTHR21060">
    <property type="entry name" value="ACETATE KINASE"/>
    <property type="match status" value="1"/>
</dbReference>
<evidence type="ECO:0000256" key="3">
    <source>
        <dbReference type="ARBA" id="ARBA00022741"/>
    </source>
</evidence>
<reference evidence="9" key="1">
    <citation type="journal article" date="2019" name="Int. J. Syst. Evol. Microbiol.">
        <title>The Global Catalogue of Microorganisms (GCM) 10K type strain sequencing project: providing services to taxonomists for standard genome sequencing and annotation.</title>
        <authorList>
            <consortium name="The Broad Institute Genomics Platform"/>
            <consortium name="The Broad Institute Genome Sequencing Center for Infectious Disease"/>
            <person name="Wu L."/>
            <person name="Ma J."/>
        </authorList>
    </citation>
    <scope>NUCLEOTIDE SEQUENCE [LARGE SCALE GENOMIC DNA]</scope>
    <source>
        <strain evidence="9">CCM 8927</strain>
    </source>
</reference>
<feature type="binding site" evidence="6">
    <location>
        <position position="7"/>
    </location>
    <ligand>
        <name>Mg(2+)</name>
        <dbReference type="ChEBI" id="CHEBI:18420"/>
    </ligand>
</feature>
<comment type="caution">
    <text evidence="8">The sequence shown here is derived from an EMBL/GenBank/DDBJ whole genome shotgun (WGS) entry which is preliminary data.</text>
</comment>
<dbReference type="Proteomes" id="UP001596288">
    <property type="component" value="Unassembled WGS sequence"/>
</dbReference>
<feature type="binding site" evidence="6">
    <location>
        <begin position="205"/>
        <end position="209"/>
    </location>
    <ligand>
        <name>ATP</name>
        <dbReference type="ChEBI" id="CHEBI:30616"/>
    </ligand>
</feature>
<dbReference type="InterPro" id="IPR000890">
    <property type="entry name" value="Aliphatic_acid_kin_short-chain"/>
</dbReference>
<comment type="cofactor">
    <cofactor evidence="6">
        <name>Mg(2+)</name>
        <dbReference type="ChEBI" id="CHEBI:18420"/>
    </cofactor>
    <cofactor evidence="6">
        <name>Mn(2+)</name>
        <dbReference type="ChEBI" id="CHEBI:29035"/>
    </cofactor>
    <text evidence="6">Mg(2+). Can also accept Mn(2+).</text>
</comment>
<dbReference type="Pfam" id="PF00871">
    <property type="entry name" value="Acetate_kinase"/>
    <property type="match status" value="1"/>
</dbReference>
<evidence type="ECO:0000256" key="5">
    <source>
        <dbReference type="ARBA" id="ARBA00022840"/>
    </source>
</evidence>
<evidence type="ECO:0000313" key="9">
    <source>
        <dbReference type="Proteomes" id="UP001596288"/>
    </source>
</evidence>
<dbReference type="GO" id="GO:0016301">
    <property type="term" value="F:kinase activity"/>
    <property type="evidence" value="ECO:0007669"/>
    <property type="project" value="UniProtKB-KW"/>
</dbReference>
<keyword evidence="6" id="KW-0460">Magnesium</keyword>
<feature type="active site" description="Proton donor/acceptor" evidence="6">
    <location>
        <position position="145"/>
    </location>
</feature>
<dbReference type="PROSITE" id="PS01075">
    <property type="entry name" value="ACETATE_KINASE_1"/>
    <property type="match status" value="1"/>
</dbReference>
<feature type="binding site" evidence="6">
    <location>
        <begin position="281"/>
        <end position="283"/>
    </location>
    <ligand>
        <name>ATP</name>
        <dbReference type="ChEBI" id="CHEBI:30616"/>
    </ligand>
</feature>